<comment type="catalytic activity">
    <reaction evidence="20">
        <text>IDP + H2O = IMP + phosphate + H(+)</text>
        <dbReference type="Rhea" id="RHEA:35207"/>
        <dbReference type="ChEBI" id="CHEBI:15377"/>
        <dbReference type="ChEBI" id="CHEBI:15378"/>
        <dbReference type="ChEBI" id="CHEBI:43474"/>
        <dbReference type="ChEBI" id="CHEBI:58053"/>
        <dbReference type="ChEBI" id="CHEBI:58280"/>
        <dbReference type="EC" id="3.6.1.64"/>
    </reaction>
    <physiologicalReaction direction="left-to-right" evidence="20">
        <dbReference type="Rhea" id="RHEA:35208"/>
    </physiologicalReaction>
</comment>
<dbReference type="GO" id="GO:0140933">
    <property type="term" value="F:5'-(N(7)-methylguanosine 5'-triphospho)-[mRNA] hydrolase activity"/>
    <property type="evidence" value="ECO:0007669"/>
    <property type="project" value="UniProtKB-EC"/>
</dbReference>
<evidence type="ECO:0000256" key="4">
    <source>
        <dbReference type="ARBA" id="ARBA00022723"/>
    </source>
</evidence>
<comment type="similarity">
    <text evidence="12">Belongs to the Nudix hydrolase family. NUDT16 subfamily.</text>
</comment>
<evidence type="ECO:0000256" key="11">
    <source>
        <dbReference type="ARBA" id="ARBA00023242"/>
    </source>
</evidence>
<keyword evidence="7" id="KW-0862">Zinc</keyword>
<dbReference type="Pfam" id="PF22327">
    <property type="entry name" value="Nudt16-like"/>
    <property type="match status" value="1"/>
</dbReference>
<dbReference type="PROSITE" id="PS00893">
    <property type="entry name" value="NUDIX_BOX"/>
    <property type="match status" value="1"/>
</dbReference>
<sequence length="460" mass="53098">MNRLNVRSRCYIECIVPVCENKMNLKPNLSFFCFPKDPIRSSIWIEKCGLDKNIDVSKRRYRVCARHFENHMFLNDLKNRLQPHAIPTLFIDLISNSLPSTCIDNVKNDLDNKKSNFLEHNIQDKHFGENINNFFPNTIKKKSYEPVCFVPNCKAPKDLPLYKFPLHNKQLLYIWLKRIGLSTLYDMDLYLHITICQIHFHKDCFDDKTIQLKPNAIPSLHLIDYSGPPDNCLTTSSYFENPIMSTTGDRTWGWLGSTEQFGRDAESNEFVVIPKSQLHNDKYTSSTQAAHCIIYAENEEKIFGIYNARAAVLMQLRYDGYLGFPGGLIDSGEDIINAVNREMSEEMNLNTCIHLVSYDDYVISHWSEKKKIALHFYKLKVTMPQLIEIEKRALLARDYGSEVLGTVRVPLYTLGDNYRGFPAFLEHKFIGCSRDQLLAALSSLNILTVEEINLALNTKI</sequence>
<comment type="subcellular location">
    <subcellularLocation>
        <location evidence="2">Nucleus</location>
        <location evidence="2">Nucleolus</location>
    </subcellularLocation>
    <subcellularLocation>
        <location evidence="3">Nucleus</location>
        <location evidence="3">Nucleoplasm</location>
    </subcellularLocation>
</comment>
<keyword evidence="8" id="KW-0694">RNA-binding</keyword>
<dbReference type="GO" id="GO:0006402">
    <property type="term" value="P:mRNA catabolic process"/>
    <property type="evidence" value="ECO:0007669"/>
    <property type="project" value="TreeGrafter"/>
</dbReference>
<keyword evidence="6 25" id="KW-0378">Hydrolase</keyword>
<accession>A0A5E4N163</accession>
<dbReference type="InterPro" id="IPR000086">
    <property type="entry name" value="NUDIX_hydrolase_dom"/>
</dbReference>
<dbReference type="GO" id="GO:0016077">
    <property type="term" value="P:sno(s)RNA catabolic process"/>
    <property type="evidence" value="ECO:0007669"/>
    <property type="project" value="TreeGrafter"/>
</dbReference>
<dbReference type="SUPFAM" id="SSF55811">
    <property type="entry name" value="Nudix"/>
    <property type="match status" value="1"/>
</dbReference>
<evidence type="ECO:0000256" key="17">
    <source>
        <dbReference type="ARBA" id="ARBA00042015"/>
    </source>
</evidence>
<dbReference type="InterPro" id="IPR015797">
    <property type="entry name" value="NUDIX_hydrolase-like_dom_sf"/>
</dbReference>
<evidence type="ECO:0000256" key="10">
    <source>
        <dbReference type="ARBA" id="ARBA00023125"/>
    </source>
</evidence>
<evidence type="ECO:0000256" key="5">
    <source>
        <dbReference type="ARBA" id="ARBA00022771"/>
    </source>
</evidence>
<dbReference type="GO" id="GO:0005654">
    <property type="term" value="C:nucleoplasm"/>
    <property type="evidence" value="ECO:0007669"/>
    <property type="project" value="UniProtKB-SubCell"/>
</dbReference>
<dbReference type="GO" id="GO:0008270">
    <property type="term" value="F:zinc ion binding"/>
    <property type="evidence" value="ECO:0007669"/>
    <property type="project" value="UniProtKB-KW"/>
</dbReference>
<dbReference type="GO" id="GO:0005730">
    <property type="term" value="C:nucleolus"/>
    <property type="evidence" value="ECO:0007669"/>
    <property type="project" value="UniProtKB-SubCell"/>
</dbReference>
<dbReference type="AlphaFoldDB" id="A0A5E4N163"/>
<dbReference type="PANTHER" id="PTHR31699">
    <property type="entry name" value="NUDIX T16 FAMILY MEMBER"/>
    <property type="match status" value="1"/>
</dbReference>
<evidence type="ECO:0000256" key="14">
    <source>
        <dbReference type="ARBA" id="ARBA00039871"/>
    </source>
</evidence>
<proteinExistence type="inferred from homology"/>
<dbReference type="InterPro" id="IPR020084">
    <property type="entry name" value="NUDIX_hydrolase_CS"/>
</dbReference>
<comment type="catalytic activity">
    <reaction evidence="21">
        <text>dIDP + H2O = dIMP + phosphate + H(+)</text>
        <dbReference type="Rhea" id="RHEA:35211"/>
        <dbReference type="ChEBI" id="CHEBI:15377"/>
        <dbReference type="ChEBI" id="CHEBI:15378"/>
        <dbReference type="ChEBI" id="CHEBI:43474"/>
        <dbReference type="ChEBI" id="CHEBI:61194"/>
        <dbReference type="ChEBI" id="CHEBI:62286"/>
        <dbReference type="EC" id="3.6.1.64"/>
    </reaction>
    <physiologicalReaction direction="left-to-right" evidence="21">
        <dbReference type="Rhea" id="RHEA:35212"/>
    </physiologicalReaction>
</comment>
<dbReference type="PROSITE" id="PS51462">
    <property type="entry name" value="NUDIX"/>
    <property type="match status" value="1"/>
</dbReference>
<dbReference type="InterPro" id="IPR054754">
    <property type="entry name" value="NudT16"/>
</dbReference>
<evidence type="ECO:0000256" key="2">
    <source>
        <dbReference type="ARBA" id="ARBA00004604"/>
    </source>
</evidence>
<evidence type="ECO:0000256" key="9">
    <source>
        <dbReference type="ARBA" id="ARBA00023080"/>
    </source>
</evidence>
<gene>
    <name evidence="25" type="ORF">CINCED_3A007148</name>
</gene>
<feature type="domain" description="THAP-type" evidence="23">
    <location>
        <begin position="144"/>
        <end position="221"/>
    </location>
</feature>
<evidence type="ECO:0000259" key="24">
    <source>
        <dbReference type="PROSITE" id="PS51462"/>
    </source>
</evidence>
<feature type="domain" description="Nudix hydrolase" evidence="24">
    <location>
        <begin position="285"/>
        <end position="431"/>
    </location>
</feature>
<evidence type="ECO:0000313" key="25">
    <source>
        <dbReference type="EMBL" id="VVC35970.1"/>
    </source>
</evidence>
<dbReference type="Pfam" id="PF05485">
    <property type="entry name" value="THAP"/>
    <property type="match status" value="2"/>
</dbReference>
<dbReference type="CDD" id="cd18869">
    <property type="entry name" value="NUDIX_U8_SnoRNA_DE_Nudt16"/>
    <property type="match status" value="1"/>
</dbReference>
<keyword evidence="10 22" id="KW-0238">DNA-binding</keyword>
<dbReference type="Proteomes" id="UP000325440">
    <property type="component" value="Unassembled WGS sequence"/>
</dbReference>
<dbReference type="GO" id="GO:0009117">
    <property type="term" value="P:nucleotide metabolic process"/>
    <property type="evidence" value="ECO:0007669"/>
    <property type="project" value="UniProtKB-KW"/>
</dbReference>
<keyword evidence="4" id="KW-0479">Metal-binding</keyword>
<evidence type="ECO:0000256" key="19">
    <source>
        <dbReference type="ARBA" id="ARBA00047661"/>
    </source>
</evidence>
<dbReference type="GO" id="GO:1990174">
    <property type="term" value="F:phosphodiesterase decapping endonuclease activity"/>
    <property type="evidence" value="ECO:0007669"/>
    <property type="project" value="TreeGrafter"/>
</dbReference>
<dbReference type="GO" id="GO:0030515">
    <property type="term" value="F:snoRNA binding"/>
    <property type="evidence" value="ECO:0007669"/>
    <property type="project" value="TreeGrafter"/>
</dbReference>
<evidence type="ECO:0000256" key="13">
    <source>
        <dbReference type="ARBA" id="ARBA00038899"/>
    </source>
</evidence>
<evidence type="ECO:0000256" key="22">
    <source>
        <dbReference type="PROSITE-ProRule" id="PRU00309"/>
    </source>
</evidence>
<dbReference type="GO" id="GO:0003677">
    <property type="term" value="F:DNA binding"/>
    <property type="evidence" value="ECO:0007669"/>
    <property type="project" value="UniProtKB-UniRule"/>
</dbReference>
<evidence type="ECO:0000256" key="1">
    <source>
        <dbReference type="ARBA" id="ARBA00001941"/>
    </source>
</evidence>
<feature type="domain" description="THAP-type" evidence="23">
    <location>
        <begin position="6"/>
        <end position="90"/>
    </location>
</feature>
<dbReference type="Gene3D" id="3.90.79.10">
    <property type="entry name" value="Nucleoside Triphosphate Pyrophosphohydrolase"/>
    <property type="match status" value="1"/>
</dbReference>
<dbReference type="InterPro" id="IPR006612">
    <property type="entry name" value="THAP_Znf"/>
</dbReference>
<evidence type="ECO:0000256" key="12">
    <source>
        <dbReference type="ARBA" id="ARBA00038173"/>
    </source>
</evidence>
<comment type="catalytic activity">
    <reaction evidence="19">
        <text>a 5'-end (N(7)-methyl 5'-triphosphoguanosine)-ribonucleoside in mRNA + H2O = N(7)-methyl-GDP + a 5'-end phospho-ribonucleoside in mRNA + 2 H(+)</text>
        <dbReference type="Rhea" id="RHEA:67484"/>
        <dbReference type="Rhea" id="RHEA-COMP:15692"/>
        <dbReference type="Rhea" id="RHEA-COMP:17167"/>
        <dbReference type="ChEBI" id="CHEBI:15377"/>
        <dbReference type="ChEBI" id="CHEBI:15378"/>
        <dbReference type="ChEBI" id="CHEBI:63714"/>
        <dbReference type="ChEBI" id="CHEBI:138282"/>
        <dbReference type="ChEBI" id="CHEBI:156461"/>
        <dbReference type="EC" id="3.6.1.62"/>
    </reaction>
    <physiologicalReaction direction="left-to-right" evidence="19">
        <dbReference type="Rhea" id="RHEA:67485"/>
    </physiologicalReaction>
</comment>
<evidence type="ECO:0000256" key="7">
    <source>
        <dbReference type="ARBA" id="ARBA00022833"/>
    </source>
</evidence>
<organism evidence="25 26">
    <name type="scientific">Cinara cedri</name>
    <dbReference type="NCBI Taxonomy" id="506608"/>
    <lineage>
        <taxon>Eukaryota</taxon>
        <taxon>Metazoa</taxon>
        <taxon>Ecdysozoa</taxon>
        <taxon>Arthropoda</taxon>
        <taxon>Hexapoda</taxon>
        <taxon>Insecta</taxon>
        <taxon>Pterygota</taxon>
        <taxon>Neoptera</taxon>
        <taxon>Paraneoptera</taxon>
        <taxon>Hemiptera</taxon>
        <taxon>Sternorrhyncha</taxon>
        <taxon>Aphidomorpha</taxon>
        <taxon>Aphidoidea</taxon>
        <taxon>Aphididae</taxon>
        <taxon>Lachninae</taxon>
        <taxon>Cinara</taxon>
    </lineage>
</organism>
<dbReference type="SMART" id="SM00980">
    <property type="entry name" value="THAP"/>
    <property type="match status" value="2"/>
</dbReference>
<dbReference type="PROSITE" id="PS50950">
    <property type="entry name" value="ZF_THAP"/>
    <property type="match status" value="2"/>
</dbReference>
<name>A0A5E4N163_9HEMI</name>
<dbReference type="OrthoDB" id="5950381at2759"/>
<evidence type="ECO:0000256" key="18">
    <source>
        <dbReference type="ARBA" id="ARBA00043162"/>
    </source>
</evidence>
<evidence type="ECO:0000256" key="6">
    <source>
        <dbReference type="ARBA" id="ARBA00022801"/>
    </source>
</evidence>
<comment type="cofactor">
    <cofactor evidence="1">
        <name>Co(2+)</name>
        <dbReference type="ChEBI" id="CHEBI:48828"/>
    </cofactor>
</comment>
<reference evidence="25 26" key="1">
    <citation type="submission" date="2019-08" db="EMBL/GenBank/DDBJ databases">
        <authorList>
            <person name="Alioto T."/>
            <person name="Alioto T."/>
            <person name="Gomez Garrido J."/>
        </authorList>
    </citation>
    <scope>NUCLEOTIDE SEQUENCE [LARGE SCALE GENOMIC DNA]</scope>
</reference>
<evidence type="ECO:0000313" key="26">
    <source>
        <dbReference type="Proteomes" id="UP000325440"/>
    </source>
</evidence>
<dbReference type="SMART" id="SM00692">
    <property type="entry name" value="DM3"/>
    <property type="match status" value="2"/>
</dbReference>
<dbReference type="EMBL" id="CABPRJ010001429">
    <property type="protein sequence ID" value="VVC35970.1"/>
    <property type="molecule type" value="Genomic_DNA"/>
</dbReference>
<keyword evidence="9" id="KW-0546">Nucleotide metabolism</keyword>
<evidence type="ECO:0000259" key="23">
    <source>
        <dbReference type="PROSITE" id="PS50950"/>
    </source>
</evidence>
<evidence type="ECO:0000256" key="15">
    <source>
        <dbReference type="ARBA" id="ARBA00041450"/>
    </source>
</evidence>
<dbReference type="PANTHER" id="PTHR31699:SF1">
    <property type="entry name" value="U8 SNORNA-DECAPPING ENZYME"/>
    <property type="match status" value="1"/>
</dbReference>
<dbReference type="EC" id="3.6.1.64" evidence="13"/>
<keyword evidence="11" id="KW-0539">Nucleus</keyword>
<evidence type="ECO:0000256" key="21">
    <source>
        <dbReference type="ARBA" id="ARBA00048945"/>
    </source>
</evidence>
<evidence type="ECO:0000256" key="16">
    <source>
        <dbReference type="ARBA" id="ARBA00041656"/>
    </source>
</evidence>
<protein>
    <recommendedName>
        <fullName evidence="14">U8 snoRNA-decapping enzyme</fullName>
        <ecNumber evidence="13">3.6.1.64</ecNumber>
    </recommendedName>
    <alternativeName>
        <fullName evidence="17">IDP phosphatase</fullName>
    </alternativeName>
    <alternativeName>
        <fullName evidence="15">Inosine diphosphate phosphatase</fullName>
    </alternativeName>
    <alternativeName>
        <fullName evidence="16">Nucleoside diphosphate-linked moiety X motif 16</fullName>
    </alternativeName>
    <alternativeName>
        <fullName evidence="18">m7GpppN-mRNA hydrolase</fullName>
    </alternativeName>
</protein>
<keyword evidence="26" id="KW-1185">Reference proteome</keyword>
<evidence type="ECO:0000256" key="20">
    <source>
        <dbReference type="ARBA" id="ARBA00047875"/>
    </source>
</evidence>
<dbReference type="GO" id="GO:1990003">
    <property type="term" value="F:IDP phosphatase activity"/>
    <property type="evidence" value="ECO:0007669"/>
    <property type="project" value="UniProtKB-EC"/>
</dbReference>
<evidence type="ECO:0000256" key="8">
    <source>
        <dbReference type="ARBA" id="ARBA00022884"/>
    </source>
</evidence>
<keyword evidence="5 22" id="KW-0863">Zinc-finger</keyword>
<dbReference type="SUPFAM" id="SSF57716">
    <property type="entry name" value="Glucocorticoid receptor-like (DNA-binding domain)"/>
    <property type="match status" value="2"/>
</dbReference>
<evidence type="ECO:0000256" key="3">
    <source>
        <dbReference type="ARBA" id="ARBA00004642"/>
    </source>
</evidence>